<dbReference type="SUPFAM" id="SSF52047">
    <property type="entry name" value="RNI-like"/>
    <property type="match status" value="1"/>
</dbReference>
<accession>A0ABN3KZR7</accession>
<dbReference type="EMBL" id="BAAATA010000003">
    <property type="protein sequence ID" value="GAA2474772.1"/>
    <property type="molecule type" value="Genomic_DNA"/>
</dbReference>
<dbReference type="InterPro" id="IPR032675">
    <property type="entry name" value="LRR_dom_sf"/>
</dbReference>
<dbReference type="RefSeq" id="WP_344381752.1">
    <property type="nucleotide sequence ID" value="NZ_BAAATA010000003.1"/>
</dbReference>
<comment type="caution">
    <text evidence="1">The sequence shown here is derived from an EMBL/GenBank/DDBJ whole genome shotgun (WGS) entry which is preliminary data.</text>
</comment>
<dbReference type="NCBIfam" id="NF038076">
    <property type="entry name" value="fam_STM4015"/>
    <property type="match status" value="1"/>
</dbReference>
<name>A0ABN3KZR7_9ACTN</name>
<evidence type="ECO:0000313" key="2">
    <source>
        <dbReference type="Proteomes" id="UP001501358"/>
    </source>
</evidence>
<dbReference type="InterPro" id="IPR047722">
    <property type="entry name" value="STM4015-like"/>
</dbReference>
<proteinExistence type="predicted"/>
<evidence type="ECO:0000313" key="1">
    <source>
        <dbReference type="EMBL" id="GAA2474772.1"/>
    </source>
</evidence>
<sequence>MTRQQHLTELLGLPVVDFADVSAKGDLPAADSVAWRVGVDPYDDEGGEDFEERWRRFLGTVDPAGVRAVVIGQWGEPYDNDSGEVVSLLVGARDRLTGLRAVFLADLEMEEAEISWIEQSDVTPVLEAYPALEEFGVRGGSGLRFPAVRHEALRRLWFETGGLPGEVVRGVGACTLPALEYLEMWLGVSDYGGDAGVADLAPLLEGGRFPRLRHLGLQDSEIQDEIAAAVASAPVVAQLRSLSLSMGVLTDAGAEALLTGQPLTHLAELDLHHHYLSEPMMRRLREALEPAGVRVDLSECEEPESDGDDGTVWRYVAVSE</sequence>
<organism evidence="1 2">
    <name type="scientific">Streptomyces thermolineatus</name>
    <dbReference type="NCBI Taxonomy" id="44033"/>
    <lineage>
        <taxon>Bacteria</taxon>
        <taxon>Bacillati</taxon>
        <taxon>Actinomycetota</taxon>
        <taxon>Actinomycetes</taxon>
        <taxon>Kitasatosporales</taxon>
        <taxon>Streptomycetaceae</taxon>
        <taxon>Streptomyces</taxon>
    </lineage>
</organism>
<protein>
    <submittedName>
        <fullName evidence="1">STM4015 family protein</fullName>
    </submittedName>
</protein>
<keyword evidence="2" id="KW-1185">Reference proteome</keyword>
<dbReference type="Proteomes" id="UP001501358">
    <property type="component" value="Unassembled WGS sequence"/>
</dbReference>
<reference evidence="1 2" key="1">
    <citation type="journal article" date="2019" name="Int. J. Syst. Evol. Microbiol.">
        <title>The Global Catalogue of Microorganisms (GCM) 10K type strain sequencing project: providing services to taxonomists for standard genome sequencing and annotation.</title>
        <authorList>
            <consortium name="The Broad Institute Genomics Platform"/>
            <consortium name="The Broad Institute Genome Sequencing Center for Infectious Disease"/>
            <person name="Wu L."/>
            <person name="Ma J."/>
        </authorList>
    </citation>
    <scope>NUCLEOTIDE SEQUENCE [LARGE SCALE GENOMIC DNA]</scope>
    <source>
        <strain evidence="1 2">JCM 6307</strain>
    </source>
</reference>
<gene>
    <name evidence="1" type="ORF">GCM10010406_08600</name>
</gene>
<dbReference type="Gene3D" id="3.80.10.10">
    <property type="entry name" value="Ribonuclease Inhibitor"/>
    <property type="match status" value="1"/>
</dbReference>